<evidence type="ECO:0000313" key="3">
    <source>
        <dbReference type="Proteomes" id="UP000054717"/>
    </source>
</evidence>
<dbReference type="AlphaFoldDB" id="A0A158GFV3"/>
<proteinExistence type="predicted"/>
<dbReference type="RefSeq" id="WP_159462895.1">
    <property type="nucleotide sequence ID" value="NZ_FCNZ02000005.1"/>
</dbReference>
<sequence>MPSPRKAPASHPAETEMSSRKKSASGTKQAPSKAQGAKDMQVAKRTTKAKTKV</sequence>
<evidence type="ECO:0000313" key="2">
    <source>
        <dbReference type="EMBL" id="SAL30280.1"/>
    </source>
</evidence>
<dbReference type="STRING" id="326475.AWB66_01789"/>
<dbReference type="EMBL" id="FCNZ02000005">
    <property type="protein sequence ID" value="SAL30280.1"/>
    <property type="molecule type" value="Genomic_DNA"/>
</dbReference>
<evidence type="ECO:0000256" key="1">
    <source>
        <dbReference type="SAM" id="MobiDB-lite"/>
    </source>
</evidence>
<accession>A0A158GFV3</accession>
<comment type="caution">
    <text evidence="2">The sequence shown here is derived from an EMBL/GenBank/DDBJ whole genome shotgun (WGS) entry which is preliminary data.</text>
</comment>
<keyword evidence="3" id="KW-1185">Reference proteome</keyword>
<feature type="region of interest" description="Disordered" evidence="1">
    <location>
        <begin position="1"/>
        <end position="53"/>
    </location>
</feature>
<reference evidence="2" key="1">
    <citation type="submission" date="2016-01" db="EMBL/GenBank/DDBJ databases">
        <authorList>
            <person name="Peeters Charlotte."/>
        </authorList>
    </citation>
    <scope>NUCLEOTIDE SEQUENCE</scope>
    <source>
        <strain evidence="2">LMG 22936</strain>
    </source>
</reference>
<dbReference type="Proteomes" id="UP000054717">
    <property type="component" value="Unassembled WGS sequence"/>
</dbReference>
<protein>
    <submittedName>
        <fullName evidence="2">Uncharacterized protein</fullName>
    </submittedName>
</protein>
<gene>
    <name evidence="2" type="ORF">AWB66_01789</name>
</gene>
<name>A0A158GFV3_9BURK</name>
<organism evidence="2 3">
    <name type="scientific">Caballeronia telluris</name>
    <dbReference type="NCBI Taxonomy" id="326475"/>
    <lineage>
        <taxon>Bacteria</taxon>
        <taxon>Pseudomonadati</taxon>
        <taxon>Pseudomonadota</taxon>
        <taxon>Betaproteobacteria</taxon>
        <taxon>Burkholderiales</taxon>
        <taxon>Burkholderiaceae</taxon>
        <taxon>Caballeronia</taxon>
    </lineage>
</organism>